<dbReference type="AlphaFoldDB" id="A0A813L6N4"/>
<comment type="caution">
    <text evidence="2">The sequence shown here is derived from an EMBL/GenBank/DDBJ whole genome shotgun (WGS) entry which is preliminary data.</text>
</comment>
<dbReference type="PROSITE" id="PS51644">
    <property type="entry name" value="HTH_OST"/>
    <property type="match status" value="1"/>
</dbReference>
<accession>A0A813L6N4</accession>
<evidence type="ECO:0000313" key="2">
    <source>
        <dbReference type="EMBL" id="CAE8720360.1"/>
    </source>
</evidence>
<sequence>MYDKMSLALELCQVYQLVTKMIDIHKIGHKKGPKKKDQSRLVLWEESDEALAWKAKKMKPGEFVRSKDELVDDLKTMFEELAASCNKPEVELAKLPGFFKERFSKEINEALLADSYTTLKQLLKADCFKDEFGVKNSGSKEYLVSGRGNV</sequence>
<reference evidence="2" key="1">
    <citation type="submission" date="2021-02" db="EMBL/GenBank/DDBJ databases">
        <authorList>
            <person name="Dougan E. K."/>
            <person name="Rhodes N."/>
            <person name="Thang M."/>
            <person name="Chan C."/>
        </authorList>
    </citation>
    <scope>NUCLEOTIDE SEQUENCE</scope>
</reference>
<protein>
    <recommendedName>
        <fullName evidence="1">HTH OST-type domain-containing protein</fullName>
    </recommendedName>
</protein>
<dbReference type="EMBL" id="CAJNNW010033785">
    <property type="protein sequence ID" value="CAE8720360.1"/>
    <property type="molecule type" value="Genomic_DNA"/>
</dbReference>
<evidence type="ECO:0000259" key="1">
    <source>
        <dbReference type="PROSITE" id="PS51644"/>
    </source>
</evidence>
<gene>
    <name evidence="2" type="ORF">PGLA2088_LOCUS41269</name>
</gene>
<dbReference type="Proteomes" id="UP000626109">
    <property type="component" value="Unassembled WGS sequence"/>
</dbReference>
<proteinExistence type="predicted"/>
<organism evidence="2 3">
    <name type="scientific">Polarella glacialis</name>
    <name type="common">Dinoflagellate</name>
    <dbReference type="NCBI Taxonomy" id="89957"/>
    <lineage>
        <taxon>Eukaryota</taxon>
        <taxon>Sar</taxon>
        <taxon>Alveolata</taxon>
        <taxon>Dinophyceae</taxon>
        <taxon>Suessiales</taxon>
        <taxon>Suessiaceae</taxon>
        <taxon>Polarella</taxon>
    </lineage>
</organism>
<evidence type="ECO:0000313" key="3">
    <source>
        <dbReference type="Proteomes" id="UP000626109"/>
    </source>
</evidence>
<dbReference type="InterPro" id="IPR025605">
    <property type="entry name" value="OST-HTH/LOTUS_dom"/>
</dbReference>
<feature type="non-terminal residue" evidence="2">
    <location>
        <position position="1"/>
    </location>
</feature>
<name>A0A813L6N4_POLGL</name>
<feature type="domain" description="HTH OST-type" evidence="1">
    <location>
        <begin position="70"/>
        <end position="148"/>
    </location>
</feature>